<sequence>MMYGDSDLLASENVLYSKVIQEFIDKLSQSEGFFCQKHPTEYRWLITIPIDLESIKSFSVEIFLDESLDENWLNFTSLLFKYLIGKELSVFYATIHRLNSYLNGLKIAFEYEGDYITLQSDIIITSLSRSQLNESISQQLKSFYSFYLSYYSSLLGLADELNLKYPEKLEEMDDSSKRRVKDLTSKAKFIEDTKNKIYEQNYSNTDSFSSNFEGLREANVVDYDKEVH</sequence>
<name>A0A947DJ84_9CYAN</name>
<protein>
    <submittedName>
        <fullName evidence="1">Uncharacterized protein</fullName>
    </submittedName>
</protein>
<gene>
    <name evidence="1" type="ORF">IXB50_21640</name>
</gene>
<proteinExistence type="predicted"/>
<dbReference type="RefSeq" id="WP_215611083.1">
    <property type="nucleotide sequence ID" value="NZ_JADOES010000074.1"/>
</dbReference>
<reference evidence="1" key="1">
    <citation type="submission" date="2020-11" db="EMBL/GenBank/DDBJ databases">
        <authorList>
            <person name="Konstantinou D."/>
            <person name="Gkelis S."/>
            <person name="Popin R."/>
            <person name="Fewer D."/>
            <person name="Sivonen K."/>
        </authorList>
    </citation>
    <scope>NUCLEOTIDE SEQUENCE</scope>
    <source>
        <strain evidence="1">TAU-MAC 1115</strain>
    </source>
</reference>
<keyword evidence="2" id="KW-1185">Reference proteome</keyword>
<accession>A0A947DJ84</accession>
<reference evidence="1" key="2">
    <citation type="journal article" date="2021" name="Mar. Drugs">
        <title>Genome Reduction and Secondary Metabolism of the Marine Sponge-Associated Cyanobacterium Leptothoe.</title>
        <authorList>
            <person name="Konstantinou D."/>
            <person name="Popin R.V."/>
            <person name="Fewer D.P."/>
            <person name="Sivonen K."/>
            <person name="Gkelis S."/>
        </authorList>
    </citation>
    <scope>NUCLEOTIDE SEQUENCE</scope>
    <source>
        <strain evidence="1">TAU-MAC 1115</strain>
    </source>
</reference>
<dbReference type="AlphaFoldDB" id="A0A947DJ84"/>
<dbReference type="Proteomes" id="UP000717364">
    <property type="component" value="Unassembled WGS sequence"/>
</dbReference>
<evidence type="ECO:0000313" key="1">
    <source>
        <dbReference type="EMBL" id="MBT9318020.1"/>
    </source>
</evidence>
<evidence type="ECO:0000313" key="2">
    <source>
        <dbReference type="Proteomes" id="UP000717364"/>
    </source>
</evidence>
<comment type="caution">
    <text evidence="1">The sequence shown here is derived from an EMBL/GenBank/DDBJ whole genome shotgun (WGS) entry which is preliminary data.</text>
</comment>
<organism evidence="1 2">
    <name type="scientific">Leptothoe spongobia TAU-MAC 1115</name>
    <dbReference type="NCBI Taxonomy" id="1967444"/>
    <lineage>
        <taxon>Bacteria</taxon>
        <taxon>Bacillati</taxon>
        <taxon>Cyanobacteriota</taxon>
        <taxon>Cyanophyceae</taxon>
        <taxon>Nodosilineales</taxon>
        <taxon>Cymatolegaceae</taxon>
        <taxon>Leptothoe</taxon>
        <taxon>Leptothoe spongobia</taxon>
    </lineage>
</organism>
<dbReference type="EMBL" id="JADOES010000074">
    <property type="protein sequence ID" value="MBT9318020.1"/>
    <property type="molecule type" value="Genomic_DNA"/>
</dbReference>